<gene>
    <name evidence="1" type="ORF">ONZ51_g7652</name>
</gene>
<protein>
    <recommendedName>
        <fullName evidence="3">DUF4336 domain-containing protein</fullName>
    </recommendedName>
</protein>
<proteinExistence type="predicted"/>
<dbReference type="PANTHER" id="PTHR33835:SF1">
    <property type="entry name" value="METALLO-BETA-LACTAMASE DOMAIN-CONTAINING PROTEIN"/>
    <property type="match status" value="1"/>
</dbReference>
<dbReference type="InterPro" id="IPR036866">
    <property type="entry name" value="RibonucZ/Hydroxyglut_hydro"/>
</dbReference>
<accession>A0AAD7TQX3</accession>
<dbReference type="AlphaFoldDB" id="A0AAD7TQX3"/>
<comment type="caution">
    <text evidence="1">The sequence shown here is derived from an EMBL/GenBank/DDBJ whole genome shotgun (WGS) entry which is preliminary data.</text>
</comment>
<organism evidence="1 2">
    <name type="scientific">Trametes cubensis</name>
    <dbReference type="NCBI Taxonomy" id="1111947"/>
    <lineage>
        <taxon>Eukaryota</taxon>
        <taxon>Fungi</taxon>
        <taxon>Dikarya</taxon>
        <taxon>Basidiomycota</taxon>
        <taxon>Agaricomycotina</taxon>
        <taxon>Agaricomycetes</taxon>
        <taxon>Polyporales</taxon>
        <taxon>Polyporaceae</taxon>
        <taxon>Trametes</taxon>
    </lineage>
</organism>
<dbReference type="SUPFAM" id="SSF56281">
    <property type="entry name" value="Metallo-hydrolase/oxidoreductase"/>
    <property type="match status" value="1"/>
</dbReference>
<dbReference type="PANTHER" id="PTHR33835">
    <property type="entry name" value="YALI0C07656P"/>
    <property type="match status" value="1"/>
</dbReference>
<keyword evidence="2" id="KW-1185">Reference proteome</keyword>
<evidence type="ECO:0000313" key="1">
    <source>
        <dbReference type="EMBL" id="KAJ8473771.1"/>
    </source>
</evidence>
<dbReference type="InterPro" id="IPR025638">
    <property type="entry name" value="DUF4336"/>
</dbReference>
<dbReference type="EMBL" id="JAPEVG010000210">
    <property type="protein sequence ID" value="KAJ8473771.1"/>
    <property type="molecule type" value="Genomic_DNA"/>
</dbReference>
<name>A0AAD7TQX3_9APHY</name>
<evidence type="ECO:0008006" key="3">
    <source>
        <dbReference type="Google" id="ProtNLM"/>
    </source>
</evidence>
<reference evidence="1" key="1">
    <citation type="submission" date="2022-11" db="EMBL/GenBank/DDBJ databases">
        <title>Genome Sequence of Cubamyces cubensis.</title>
        <authorList>
            <person name="Buettner E."/>
        </authorList>
    </citation>
    <scope>NUCLEOTIDE SEQUENCE</scope>
    <source>
        <strain evidence="1">MPL-01</strain>
    </source>
</reference>
<sequence length="249" mass="27925">MSDIVIREVAPDVWTFSRCEEVYTAQMPYTLLGLFPVGGRSTAIKLATGGVWILASTPLTDETKQKLAELGEVKYIVAGNAFHHLFLKQYKDAYPTAKTIGPEDLNAKKAAEGWQLDAVFSAKTPDLKHGFEDEIEHCYFSGFANKDVAFYHKASKTAIGADLLMNNPPKEQYSKSPLSPKSTLLSAMTPHGWQLRAFIWLKEKDKAAMIRDATKVYEWDFVRFIPCHGDVIEANAKEAWKAAWGRYLS</sequence>
<dbReference type="Proteomes" id="UP001215151">
    <property type="component" value="Unassembled WGS sequence"/>
</dbReference>
<evidence type="ECO:0000313" key="2">
    <source>
        <dbReference type="Proteomes" id="UP001215151"/>
    </source>
</evidence>
<dbReference type="Pfam" id="PF14234">
    <property type="entry name" value="DUF4336"/>
    <property type="match status" value="1"/>
</dbReference>